<feature type="compositionally biased region" description="Basic and acidic residues" evidence="1">
    <location>
        <begin position="71"/>
        <end position="82"/>
    </location>
</feature>
<gene>
    <name evidence="2" type="ORF">CC78DRAFT_618584</name>
</gene>
<comment type="caution">
    <text evidence="2">The sequence shown here is derived from an EMBL/GenBank/DDBJ whole genome shotgun (WGS) entry which is preliminary data.</text>
</comment>
<evidence type="ECO:0000256" key="1">
    <source>
        <dbReference type="SAM" id="MobiDB-lite"/>
    </source>
</evidence>
<sequence>MSNDAECAVCGWNPTDLVSSFEIHSSTHEPASTLNDIHVQFALTIVDRVTSEKKQDRGRNRLENFAFTPDDDPKGHWLDEEP</sequence>
<organism evidence="2 3">
    <name type="scientific">Lojkania enalia</name>
    <dbReference type="NCBI Taxonomy" id="147567"/>
    <lineage>
        <taxon>Eukaryota</taxon>
        <taxon>Fungi</taxon>
        <taxon>Dikarya</taxon>
        <taxon>Ascomycota</taxon>
        <taxon>Pezizomycotina</taxon>
        <taxon>Dothideomycetes</taxon>
        <taxon>Pleosporomycetidae</taxon>
        <taxon>Pleosporales</taxon>
        <taxon>Pleosporales incertae sedis</taxon>
        <taxon>Lojkania</taxon>
    </lineage>
</organism>
<protein>
    <submittedName>
        <fullName evidence="2">Uncharacterized protein</fullName>
    </submittedName>
</protein>
<evidence type="ECO:0000313" key="2">
    <source>
        <dbReference type="EMBL" id="KAF2262355.1"/>
    </source>
</evidence>
<feature type="compositionally biased region" description="Basic and acidic residues" evidence="1">
    <location>
        <begin position="50"/>
        <end position="62"/>
    </location>
</feature>
<proteinExistence type="predicted"/>
<accession>A0A9P4K686</accession>
<name>A0A9P4K686_9PLEO</name>
<dbReference type="AlphaFoldDB" id="A0A9P4K686"/>
<evidence type="ECO:0000313" key="3">
    <source>
        <dbReference type="Proteomes" id="UP000800093"/>
    </source>
</evidence>
<reference evidence="3" key="1">
    <citation type="journal article" date="2020" name="Stud. Mycol.">
        <title>101 Dothideomycetes genomes: A test case for predicting lifestyles and emergence of pathogens.</title>
        <authorList>
            <person name="Haridas S."/>
            <person name="Albert R."/>
            <person name="Binder M."/>
            <person name="Bloem J."/>
            <person name="LaButti K."/>
            <person name="Salamov A."/>
            <person name="Andreopoulos B."/>
            <person name="Baker S."/>
            <person name="Barry K."/>
            <person name="Bills G."/>
            <person name="Bluhm B."/>
            <person name="Cannon C."/>
            <person name="Castanera R."/>
            <person name="Culley D."/>
            <person name="Daum C."/>
            <person name="Ezra D."/>
            <person name="Gonzalez J."/>
            <person name="Henrissat B."/>
            <person name="Kuo A."/>
            <person name="Liang C."/>
            <person name="Lipzen A."/>
            <person name="Lutzoni F."/>
            <person name="Magnuson J."/>
            <person name="Mondo S."/>
            <person name="Nolan M."/>
            <person name="Ohm R."/>
            <person name="Pangilinan J."/>
            <person name="Park H.-J."/>
            <person name="Ramirez L."/>
            <person name="Alfaro M."/>
            <person name="Sun H."/>
            <person name="Tritt A."/>
            <person name="Yoshinaga Y."/>
            <person name="Zwiers L.-H."/>
            <person name="Turgeon B."/>
            <person name="Goodwin S."/>
            <person name="Spatafora J."/>
            <person name="Crous P."/>
            <person name="Grigoriev I."/>
        </authorList>
    </citation>
    <scope>NUCLEOTIDE SEQUENCE [LARGE SCALE GENOMIC DNA]</scope>
    <source>
        <strain evidence="3">CBS 304.66</strain>
    </source>
</reference>
<keyword evidence="3" id="KW-1185">Reference proteome</keyword>
<dbReference type="Proteomes" id="UP000800093">
    <property type="component" value="Unassembled WGS sequence"/>
</dbReference>
<dbReference type="EMBL" id="ML986641">
    <property type="protein sequence ID" value="KAF2262355.1"/>
    <property type="molecule type" value="Genomic_DNA"/>
</dbReference>
<feature type="region of interest" description="Disordered" evidence="1">
    <location>
        <begin position="50"/>
        <end position="82"/>
    </location>
</feature>